<reference evidence="2" key="1">
    <citation type="submission" date="2015-09" db="EMBL/GenBank/DDBJ databases">
        <authorList>
            <person name="Rodrigo-Torres L."/>
            <person name="Arahal D.R."/>
        </authorList>
    </citation>
    <scope>NUCLEOTIDE SEQUENCE [LARGE SCALE GENOMIC DNA]</scope>
    <source>
        <strain evidence="2">CECT 4293</strain>
    </source>
</reference>
<evidence type="ECO:0000313" key="1">
    <source>
        <dbReference type="EMBL" id="CUH44480.1"/>
    </source>
</evidence>
<dbReference type="AlphaFoldDB" id="A0A0P1E742"/>
<dbReference type="EMBL" id="CYPS01000046">
    <property type="protein sequence ID" value="CUH44480.1"/>
    <property type="molecule type" value="Genomic_DNA"/>
</dbReference>
<accession>A0A0P1E742</accession>
<organism evidence="1 2">
    <name type="scientific">Ruegeria atlantica</name>
    <dbReference type="NCBI Taxonomy" id="81569"/>
    <lineage>
        <taxon>Bacteria</taxon>
        <taxon>Pseudomonadati</taxon>
        <taxon>Pseudomonadota</taxon>
        <taxon>Alphaproteobacteria</taxon>
        <taxon>Rhodobacterales</taxon>
        <taxon>Roseobacteraceae</taxon>
        <taxon>Ruegeria</taxon>
    </lineage>
</organism>
<proteinExistence type="predicted"/>
<gene>
    <name evidence="1" type="ORF">RUM4293_03382</name>
</gene>
<sequence length="107" mass="11999">MKKDSYVASSYKTDLRRASCHGGRTEEAVEVTLTVAAHVLQTKAERVRRTPTFHVDQLDCPDFTRLMQKPVPVDAEHMAAFMAKLDGGPSLIPRHMKFDVPDMEDVA</sequence>
<protein>
    <submittedName>
        <fullName evidence="1">Uncharacterized protein</fullName>
    </submittedName>
</protein>
<dbReference type="Proteomes" id="UP000050786">
    <property type="component" value="Unassembled WGS sequence"/>
</dbReference>
<keyword evidence="2" id="KW-1185">Reference proteome</keyword>
<name>A0A0P1E742_9RHOB</name>
<evidence type="ECO:0000313" key="2">
    <source>
        <dbReference type="Proteomes" id="UP000050786"/>
    </source>
</evidence>